<dbReference type="InterPro" id="IPR032816">
    <property type="entry name" value="VTT_dom"/>
</dbReference>
<evidence type="ECO:0000313" key="8">
    <source>
        <dbReference type="EMBL" id="MEW9855509.1"/>
    </source>
</evidence>
<organism evidence="8 9">
    <name type="scientific">Novosphingobium rhizovicinum</name>
    <dbReference type="NCBI Taxonomy" id="3228928"/>
    <lineage>
        <taxon>Bacteria</taxon>
        <taxon>Pseudomonadati</taxon>
        <taxon>Pseudomonadota</taxon>
        <taxon>Alphaproteobacteria</taxon>
        <taxon>Sphingomonadales</taxon>
        <taxon>Sphingomonadaceae</taxon>
        <taxon>Novosphingobium</taxon>
    </lineage>
</organism>
<feature type="transmembrane region" description="Helical" evidence="6">
    <location>
        <begin position="140"/>
        <end position="160"/>
    </location>
</feature>
<evidence type="ECO:0000256" key="3">
    <source>
        <dbReference type="ARBA" id="ARBA00022692"/>
    </source>
</evidence>
<keyword evidence="9" id="KW-1185">Reference proteome</keyword>
<feature type="transmembrane region" description="Helical" evidence="6">
    <location>
        <begin position="172"/>
        <end position="190"/>
    </location>
</feature>
<comment type="subcellular location">
    <subcellularLocation>
        <location evidence="1">Cell membrane</location>
        <topology evidence="1">Multi-pass membrane protein</topology>
    </subcellularLocation>
</comment>
<evidence type="ECO:0000256" key="5">
    <source>
        <dbReference type="ARBA" id="ARBA00023136"/>
    </source>
</evidence>
<dbReference type="RefSeq" id="WP_367773146.1">
    <property type="nucleotide sequence ID" value="NZ_JBFNXR010000033.1"/>
</dbReference>
<dbReference type="Pfam" id="PF09335">
    <property type="entry name" value="VTT_dom"/>
    <property type="match status" value="1"/>
</dbReference>
<dbReference type="PANTHER" id="PTHR42709:SF6">
    <property type="entry name" value="UNDECAPRENYL PHOSPHATE TRANSPORTER A"/>
    <property type="match status" value="1"/>
</dbReference>
<evidence type="ECO:0000313" key="9">
    <source>
        <dbReference type="Proteomes" id="UP001556118"/>
    </source>
</evidence>
<keyword evidence="3 6" id="KW-0812">Transmembrane</keyword>
<proteinExistence type="predicted"/>
<keyword evidence="2" id="KW-1003">Cell membrane</keyword>
<name>A0ABV3RCV2_9SPHN</name>
<evidence type="ECO:0000256" key="1">
    <source>
        <dbReference type="ARBA" id="ARBA00004651"/>
    </source>
</evidence>
<keyword evidence="5 6" id="KW-0472">Membrane</keyword>
<dbReference type="InterPro" id="IPR051311">
    <property type="entry name" value="DedA_domain"/>
</dbReference>
<accession>A0ABV3RCV2</accession>
<dbReference type="PANTHER" id="PTHR42709">
    <property type="entry name" value="ALKALINE PHOSPHATASE LIKE PROTEIN"/>
    <property type="match status" value="1"/>
</dbReference>
<evidence type="ECO:0000256" key="2">
    <source>
        <dbReference type="ARBA" id="ARBA00022475"/>
    </source>
</evidence>
<dbReference type="Proteomes" id="UP001556118">
    <property type="component" value="Unassembled WGS sequence"/>
</dbReference>
<feature type="transmembrane region" description="Helical" evidence="6">
    <location>
        <begin position="50"/>
        <end position="72"/>
    </location>
</feature>
<feature type="transmembrane region" description="Helical" evidence="6">
    <location>
        <begin position="12"/>
        <end position="30"/>
    </location>
</feature>
<evidence type="ECO:0000256" key="4">
    <source>
        <dbReference type="ARBA" id="ARBA00022989"/>
    </source>
</evidence>
<gene>
    <name evidence="8" type="ORF">ABUH87_10060</name>
</gene>
<evidence type="ECO:0000259" key="7">
    <source>
        <dbReference type="Pfam" id="PF09335"/>
    </source>
</evidence>
<feature type="domain" description="VTT" evidence="7">
    <location>
        <begin position="30"/>
        <end position="159"/>
    </location>
</feature>
<sequence length="200" mass="22518">MSEWVIRLIEGGGYWGVAFLMALENIFPPIPSELIMGIGGIAVARGTMTLVPLLIAGTVGATLGNYALFLLADRLGYERLKPFVDRWGRWLTMDWNEVERASHFFRKHGGAVVFFMRFVPMFRTVVSIPAGLSHMSHMRFLLYTAAGAAIWNLVLVQSGRWAGMAFSEAEKYLGWATIAVVAATLVYYFWRVFTWKPTEN</sequence>
<keyword evidence="4 6" id="KW-1133">Transmembrane helix</keyword>
<reference evidence="8 9" key="1">
    <citation type="submission" date="2024-06" db="EMBL/GenBank/DDBJ databases">
        <title>Novosphingobium rhizovicinus M1R2S20.</title>
        <authorList>
            <person name="Sun J.-Q."/>
        </authorList>
    </citation>
    <scope>NUCLEOTIDE SEQUENCE [LARGE SCALE GENOMIC DNA]</scope>
    <source>
        <strain evidence="8 9">M1R2S20</strain>
    </source>
</reference>
<protein>
    <submittedName>
        <fullName evidence="8">DedA family protein</fullName>
    </submittedName>
</protein>
<comment type="caution">
    <text evidence="8">The sequence shown here is derived from an EMBL/GenBank/DDBJ whole genome shotgun (WGS) entry which is preliminary data.</text>
</comment>
<dbReference type="EMBL" id="JBFNXR010000033">
    <property type="protein sequence ID" value="MEW9855509.1"/>
    <property type="molecule type" value="Genomic_DNA"/>
</dbReference>
<evidence type="ECO:0000256" key="6">
    <source>
        <dbReference type="SAM" id="Phobius"/>
    </source>
</evidence>